<organism evidence="2 3">
    <name type="scientific">Solanum commersonii</name>
    <name type="common">Commerson's wild potato</name>
    <name type="synonym">Commerson's nightshade</name>
    <dbReference type="NCBI Taxonomy" id="4109"/>
    <lineage>
        <taxon>Eukaryota</taxon>
        <taxon>Viridiplantae</taxon>
        <taxon>Streptophyta</taxon>
        <taxon>Embryophyta</taxon>
        <taxon>Tracheophyta</taxon>
        <taxon>Spermatophyta</taxon>
        <taxon>Magnoliopsida</taxon>
        <taxon>eudicotyledons</taxon>
        <taxon>Gunneridae</taxon>
        <taxon>Pentapetalae</taxon>
        <taxon>asterids</taxon>
        <taxon>lamiids</taxon>
        <taxon>Solanales</taxon>
        <taxon>Solanaceae</taxon>
        <taxon>Solanoideae</taxon>
        <taxon>Solaneae</taxon>
        <taxon>Solanum</taxon>
    </lineage>
</organism>
<proteinExistence type="predicted"/>
<evidence type="ECO:0000313" key="3">
    <source>
        <dbReference type="Proteomes" id="UP000824120"/>
    </source>
</evidence>
<name>A0A9J5ZG95_SOLCO</name>
<comment type="caution">
    <text evidence="2">The sequence shown here is derived from an EMBL/GenBank/DDBJ whole genome shotgun (WGS) entry which is preliminary data.</text>
</comment>
<feature type="region of interest" description="Disordered" evidence="1">
    <location>
        <begin position="70"/>
        <end position="89"/>
    </location>
</feature>
<feature type="compositionally biased region" description="Basic and acidic residues" evidence="1">
    <location>
        <begin position="9"/>
        <end position="18"/>
    </location>
</feature>
<sequence length="127" mass="14090">MGTTTSRVALHEVSKGSWEESPSCPPTGRLHEHHNEPWFPSQPAKREQPNKQANNISIEEMSKKIMADKAQLATDNSNTQKGNGDLESTETNLKWGECTSHTDSTYGSNQAVQGARRTACLRSFRGY</sequence>
<dbReference type="EMBL" id="JACXVP010000004">
    <property type="protein sequence ID" value="KAG5610975.1"/>
    <property type="molecule type" value="Genomic_DNA"/>
</dbReference>
<evidence type="ECO:0000256" key="1">
    <source>
        <dbReference type="SAM" id="MobiDB-lite"/>
    </source>
</evidence>
<gene>
    <name evidence="2" type="ORF">H5410_022256</name>
</gene>
<dbReference type="AlphaFoldDB" id="A0A9J5ZG95"/>
<reference evidence="2 3" key="1">
    <citation type="submission" date="2020-09" db="EMBL/GenBank/DDBJ databases">
        <title>De no assembly of potato wild relative species, Solanum commersonii.</title>
        <authorList>
            <person name="Cho K."/>
        </authorList>
    </citation>
    <scope>NUCLEOTIDE SEQUENCE [LARGE SCALE GENOMIC DNA]</scope>
    <source>
        <strain evidence="2">LZ3.2</strain>
        <tissue evidence="2">Leaf</tissue>
    </source>
</reference>
<evidence type="ECO:0000313" key="2">
    <source>
        <dbReference type="EMBL" id="KAG5610975.1"/>
    </source>
</evidence>
<feature type="compositionally biased region" description="Polar residues" evidence="1">
    <location>
        <begin position="73"/>
        <end position="82"/>
    </location>
</feature>
<dbReference type="Proteomes" id="UP000824120">
    <property type="component" value="Chromosome 4"/>
</dbReference>
<keyword evidence="3" id="KW-1185">Reference proteome</keyword>
<accession>A0A9J5ZG95</accession>
<feature type="region of interest" description="Disordered" evidence="1">
    <location>
        <begin position="1"/>
        <end position="56"/>
    </location>
</feature>
<protein>
    <submittedName>
        <fullName evidence="2">Uncharacterized protein</fullName>
    </submittedName>
</protein>